<proteinExistence type="predicted"/>
<dbReference type="GO" id="GO:0004674">
    <property type="term" value="F:protein serine/threonine kinase activity"/>
    <property type="evidence" value="ECO:0007669"/>
    <property type="project" value="TreeGrafter"/>
</dbReference>
<dbReference type="InterPro" id="IPR011009">
    <property type="entry name" value="Kinase-like_dom_sf"/>
</dbReference>
<reference evidence="3" key="1">
    <citation type="submission" date="2016-05" db="EMBL/GenBank/DDBJ databases">
        <title>Comparative genomics of biotechnologically important yeasts.</title>
        <authorList>
            <consortium name="DOE Joint Genome Institute"/>
            <person name="Riley R."/>
            <person name="Haridas S."/>
            <person name="Wolfe K.H."/>
            <person name="Lopes M.R."/>
            <person name="Hittinger C.T."/>
            <person name="Goker M."/>
            <person name="Salamov A."/>
            <person name="Wisecaver J."/>
            <person name="Long T.M."/>
            <person name="Aerts A.L."/>
            <person name="Barry K."/>
            <person name="Choi C."/>
            <person name="Clum A."/>
            <person name="Coughlan A.Y."/>
            <person name="Deshpande S."/>
            <person name="Douglass A.P."/>
            <person name="Hanson S.J."/>
            <person name="Klenk H.-P."/>
            <person name="Labutti K."/>
            <person name="Lapidus A."/>
            <person name="Lindquist E."/>
            <person name="Lipzen A."/>
            <person name="Meier-Kolthoff J.P."/>
            <person name="Ohm R.A."/>
            <person name="Otillar R.P."/>
            <person name="Pangilinan J."/>
            <person name="Peng Y."/>
            <person name="Rokas A."/>
            <person name="Rosa C.A."/>
            <person name="Scheuner C."/>
            <person name="Sibirny A.A."/>
            <person name="Slot J.C."/>
            <person name="Stielow J.B."/>
            <person name="Sun H."/>
            <person name="Kurtzman C.P."/>
            <person name="Blackwell M."/>
            <person name="Grigoriev I.V."/>
            <person name="Jeffries T.W."/>
        </authorList>
    </citation>
    <scope>NUCLEOTIDE SEQUENCE [LARGE SCALE GENOMIC DNA]</scope>
    <source>
        <strain evidence="3">NRRL Y-1933</strain>
    </source>
</reference>
<keyword evidence="2" id="KW-0808">Transferase</keyword>
<dbReference type="Pfam" id="PF00069">
    <property type="entry name" value="Pkinase"/>
    <property type="match status" value="1"/>
</dbReference>
<gene>
    <name evidence="2" type="ORF">HYPBUDRAFT_148656</name>
</gene>
<organism evidence="2 3">
    <name type="scientific">Hyphopichia burtonii NRRL Y-1933</name>
    <dbReference type="NCBI Taxonomy" id="984485"/>
    <lineage>
        <taxon>Eukaryota</taxon>
        <taxon>Fungi</taxon>
        <taxon>Dikarya</taxon>
        <taxon>Ascomycota</taxon>
        <taxon>Saccharomycotina</taxon>
        <taxon>Pichiomycetes</taxon>
        <taxon>Debaryomycetaceae</taxon>
        <taxon>Hyphopichia</taxon>
    </lineage>
</organism>
<evidence type="ECO:0000259" key="1">
    <source>
        <dbReference type="PROSITE" id="PS50011"/>
    </source>
</evidence>
<dbReference type="OrthoDB" id="10252171at2759"/>
<dbReference type="RefSeq" id="XP_020075940.1">
    <property type="nucleotide sequence ID" value="XM_020220143.1"/>
</dbReference>
<dbReference type="PANTHER" id="PTHR44167">
    <property type="entry name" value="OVARIAN-SPECIFIC SERINE/THREONINE-PROTEIN KINASE LOK-RELATED"/>
    <property type="match status" value="1"/>
</dbReference>
<dbReference type="SUPFAM" id="SSF56112">
    <property type="entry name" value="Protein kinase-like (PK-like)"/>
    <property type="match status" value="1"/>
</dbReference>
<protein>
    <submittedName>
        <fullName evidence="2">Kinase-like protein</fullName>
    </submittedName>
</protein>
<dbReference type="InterPro" id="IPR000719">
    <property type="entry name" value="Prot_kinase_dom"/>
</dbReference>
<evidence type="ECO:0000313" key="3">
    <source>
        <dbReference type="Proteomes" id="UP000095085"/>
    </source>
</evidence>
<dbReference type="SMART" id="SM00220">
    <property type="entry name" value="S_TKc"/>
    <property type="match status" value="1"/>
</dbReference>
<dbReference type="GO" id="GO:0005524">
    <property type="term" value="F:ATP binding"/>
    <property type="evidence" value="ECO:0007669"/>
    <property type="project" value="InterPro"/>
</dbReference>
<accession>A0A1E4RHW8</accession>
<dbReference type="Gene3D" id="1.10.510.10">
    <property type="entry name" value="Transferase(Phosphotransferase) domain 1"/>
    <property type="match status" value="1"/>
</dbReference>
<dbReference type="GO" id="GO:0044773">
    <property type="term" value="P:mitotic DNA damage checkpoint signaling"/>
    <property type="evidence" value="ECO:0007669"/>
    <property type="project" value="TreeGrafter"/>
</dbReference>
<feature type="domain" description="Protein kinase" evidence="1">
    <location>
        <begin position="72"/>
        <end position="369"/>
    </location>
</feature>
<dbReference type="STRING" id="984485.A0A1E4RHW8"/>
<evidence type="ECO:0000313" key="2">
    <source>
        <dbReference type="EMBL" id="ODV66873.1"/>
    </source>
</evidence>
<dbReference type="AlphaFoldDB" id="A0A1E4RHW8"/>
<dbReference type="GeneID" id="30994693"/>
<name>A0A1E4RHW8_9ASCO</name>
<dbReference type="EMBL" id="KV454541">
    <property type="protein sequence ID" value="ODV66873.1"/>
    <property type="molecule type" value="Genomic_DNA"/>
</dbReference>
<dbReference type="InterPro" id="IPR008271">
    <property type="entry name" value="Ser/Thr_kinase_AS"/>
</dbReference>
<sequence length="402" mass="47378">MKLYQGTNDDIQNDLNTSDWGQFRSILPLDKLRLLNFYIVEEVYNILFKNFLAAFDPNIDSEFDITASSLYGSPVRELGKGSFGKVFLWEKFNSKDPKNNNFFAVKSIKINNKKFFLKNECKRVFREFLICYNLQNDSIVKVYDLLVGPYHDEFLLIQEYIPGISLKEAIPVEKLFYLPKFCDYIFKQIVILVKFLHDHDIGHNDLKPANIILNLQNFSIKLVDFGLSRFLSEFLDNDLESSLLKSGTSRYLPPELNYPSLNYYRNDLSIKRIIKSKDTWCLGLIYYNMVSKGNSLWEISHPSDIKFNDYKERNFIPKFHSIIDYLNNLADSDLDETVNASRRIMFYGMLHLHNNKRVPIEYILDSYWFQKIPNQLLLNEKDFQICDDLSKLFEFDDHNDSS</sequence>
<dbReference type="PROSITE" id="PS00108">
    <property type="entry name" value="PROTEIN_KINASE_ST"/>
    <property type="match status" value="1"/>
</dbReference>
<dbReference type="PANTHER" id="PTHR44167:SF24">
    <property type="entry name" value="SERINE_THREONINE-PROTEIN KINASE CHK2"/>
    <property type="match status" value="1"/>
</dbReference>
<dbReference type="Proteomes" id="UP000095085">
    <property type="component" value="Unassembled WGS sequence"/>
</dbReference>
<keyword evidence="3" id="KW-1185">Reference proteome</keyword>
<dbReference type="PROSITE" id="PS50011">
    <property type="entry name" value="PROTEIN_KINASE_DOM"/>
    <property type="match status" value="1"/>
</dbReference>
<dbReference type="GO" id="GO:0005634">
    <property type="term" value="C:nucleus"/>
    <property type="evidence" value="ECO:0007669"/>
    <property type="project" value="TreeGrafter"/>
</dbReference>
<keyword evidence="2" id="KW-0418">Kinase</keyword>